<dbReference type="PANTHER" id="PTHR37544:SF3">
    <property type="entry name" value="SPRAY"/>
    <property type="match status" value="1"/>
</dbReference>
<accession>A0A194VHU0</accession>
<protein>
    <submittedName>
        <fullName evidence="3">Uncharacterized protein</fullName>
    </submittedName>
</protein>
<evidence type="ECO:0000256" key="1">
    <source>
        <dbReference type="SAM" id="MobiDB-lite"/>
    </source>
</evidence>
<sequence length="1462" mass="159904">MPTQASPDGVSEVSEDTGGRLSYVSMDDGRMHAREASTVEREVPRRDSAGLDIATDPLFTPDTAAHGTQNNHPSQDTIYRYGSGDQYSETIAPGANDISKGAAVKCHSGYSSLTPETRATWLPFTLRLPFLILFIATSLALGETTFAITIYSQINNGLGVDNGSSALLFGWRFTPTLVAVLYALCTATLLVDIRRTETYARLTRPQGASAQSTVCAGSRYWWNDPIDALNKKKFGSRSWVLFCASSANIAAFLVISPLSAGLLAPVDADVSRASQFTFLDMPSSVDFPTGRNDTMILRTIAGGVLNSSASVWVMDDYYIKPFWPASSSPWPLGASFAADGTEQEWTATTTAYSVQLDCSEVSLKSARNMTGPELYATGFCDQGACTNESMQYGNYADLQLVSDESCSISIYRHLVAQDEANSYKNFLTWGGGWWTNSFTNLSWDDQSWSSNVLDPTAVSNASSGCGSRSYISFNTPWTSSESLVMNGYVCSSVYWEADVTATVAVSNISTELSIDPEEFRTKQRRLDSSLFDVQKLEDSFFRANWESHFPTGYFAGPSQAVASMYDNSTQELVTSGNILDDARKMQQRWLGEMLLSTQSAAGQKVSTSPGWANITVKERKIVVVEGIGLVIGGLLNLAALKLVFILFKSRLQRRPLGLHCDPATIAAATSLIASDSSARTAFSGKSRSSGEYITKSLRHVWWNFENGSLRATLADPLLQAGEPSSSGSIHGSEKETKEKDEINDSAPTILRIWMGLSLLAILIALIAVLAALYILSQTVELHQHALVYEAHVQVARIVTNLAPYSIIPTLIAVGVKLWYGAVERTLRRLQPFSAMANQPRSLKDSVLVEYANSPLILGSIKAMRHSDWILAFACLGGLGTEIFTVGISALWDKEAQVAIHPVKLNRQLELREVPTVIGTETYGSGTHTYSDPTIPSLLNTVYGNYLTSWLYGGLLETMQAISTPSWSMDEWSFAPIDFSLSSEIILKLSSNATNLDSLLYNITVETPALRARLNCTPLPEDVFQDDSNWLSTWDFKNDKGWNETNSPPGLNIGYELKGAVFVPNLTAGTYIIPQRGTVQCCANETDAVPGEAAIGYGTTMGGLESSVNQLFVKWIVGKPLEGLYFDSNSTTTDTKYAHWIWAEKPQIQGITCSPMIEQANASVTVDLSSGTVRNYTITSEPLDAKGAWTDNNVARDPYTPVPENETSNGWAYNTTYSYGWMFWNGLVYSANLKSAASLATTTSQQSGTDHVFNIRDSGINVDFLSYSALYLANQEKRALLDADTLTDRVSQAFGTYFKHFASDQVDPTTGGRAFQAIGATLPADLPAVADPEGKTWYNESMAVNIAPTTVAHVHMSIQALVMSTAAVYVCLAVLAFLCPIIVAIYVFYRRRIKMLPRDVDTLASVLAFVYDSPTLLEWVQDRKEFGNWDDGGMRMARLGEFRTGEGHTGWGVELVDQEDCFR</sequence>
<proteinExistence type="predicted"/>
<keyword evidence="2" id="KW-1133">Transmembrane helix</keyword>
<dbReference type="OrthoDB" id="5234253at2759"/>
<feature type="transmembrane region" description="Helical" evidence="2">
    <location>
        <begin position="1365"/>
        <end position="1388"/>
    </location>
</feature>
<feature type="compositionally biased region" description="Basic and acidic residues" evidence="1">
    <location>
        <begin position="27"/>
        <end position="49"/>
    </location>
</feature>
<keyword evidence="2" id="KW-0812">Transmembrane</keyword>
<dbReference type="PANTHER" id="PTHR37544">
    <property type="entry name" value="SPRAY-RELATED"/>
    <property type="match status" value="1"/>
</dbReference>
<feature type="transmembrane region" description="Helical" evidence="2">
    <location>
        <begin position="128"/>
        <end position="151"/>
    </location>
</feature>
<gene>
    <name evidence="3" type="ORF">VM1G_10386</name>
</gene>
<feature type="transmembrane region" description="Helical" evidence="2">
    <location>
        <begin position="239"/>
        <end position="264"/>
    </location>
</feature>
<feature type="transmembrane region" description="Helical" evidence="2">
    <location>
        <begin position="626"/>
        <end position="647"/>
    </location>
</feature>
<dbReference type="Proteomes" id="UP000078559">
    <property type="component" value="Unassembled WGS sequence"/>
</dbReference>
<dbReference type="Pfam" id="PF11915">
    <property type="entry name" value="DUF3433"/>
    <property type="match status" value="2"/>
</dbReference>
<dbReference type="InterPro" id="IPR021840">
    <property type="entry name" value="DUF3433"/>
</dbReference>
<dbReference type="EMBL" id="KN796113">
    <property type="protein sequence ID" value="KUI63548.1"/>
    <property type="molecule type" value="Genomic_DNA"/>
</dbReference>
<feature type="transmembrane region" description="Helical" evidence="2">
    <location>
        <begin position="868"/>
        <end position="891"/>
    </location>
</feature>
<name>A0A194VHU0_CYTMA</name>
<dbReference type="SMR" id="A0A194VHU0"/>
<reference evidence="3" key="1">
    <citation type="submission" date="2014-12" db="EMBL/GenBank/DDBJ databases">
        <title>Genome Sequence of Valsa Canker Pathogens Uncovers a Specific Adaption of Colonization on Woody Bark.</title>
        <authorList>
            <person name="Yin Z."/>
            <person name="Liu H."/>
            <person name="Gao X."/>
            <person name="Li Z."/>
            <person name="Song N."/>
            <person name="Ke X."/>
            <person name="Dai Q."/>
            <person name="Wu Y."/>
            <person name="Sun Y."/>
            <person name="Xu J.-R."/>
            <person name="Kang Z.K."/>
            <person name="Wang L."/>
            <person name="Huang L."/>
        </authorList>
    </citation>
    <scope>NUCLEOTIDE SEQUENCE [LARGE SCALE GENOMIC DNA]</scope>
    <source>
        <strain evidence="3">03-8</strain>
    </source>
</reference>
<keyword evidence="4" id="KW-1185">Reference proteome</keyword>
<evidence type="ECO:0000256" key="2">
    <source>
        <dbReference type="SAM" id="Phobius"/>
    </source>
</evidence>
<evidence type="ECO:0000313" key="4">
    <source>
        <dbReference type="Proteomes" id="UP000078559"/>
    </source>
</evidence>
<feature type="transmembrane region" description="Helical" evidence="2">
    <location>
        <begin position="171"/>
        <end position="191"/>
    </location>
</feature>
<feature type="transmembrane region" description="Helical" evidence="2">
    <location>
        <begin position="801"/>
        <end position="819"/>
    </location>
</feature>
<feature type="compositionally biased region" description="Polar residues" evidence="1">
    <location>
        <begin position="66"/>
        <end position="75"/>
    </location>
</feature>
<organism evidence="3 4">
    <name type="scientific">Cytospora mali</name>
    <name type="common">Apple Valsa canker fungus</name>
    <name type="synonym">Valsa mali</name>
    <dbReference type="NCBI Taxonomy" id="578113"/>
    <lineage>
        <taxon>Eukaryota</taxon>
        <taxon>Fungi</taxon>
        <taxon>Dikarya</taxon>
        <taxon>Ascomycota</taxon>
        <taxon>Pezizomycotina</taxon>
        <taxon>Sordariomycetes</taxon>
        <taxon>Sordariomycetidae</taxon>
        <taxon>Diaporthales</taxon>
        <taxon>Cytosporaceae</taxon>
        <taxon>Cytospora</taxon>
    </lineage>
</organism>
<feature type="region of interest" description="Disordered" evidence="1">
    <location>
        <begin position="720"/>
        <end position="740"/>
    </location>
</feature>
<feature type="compositionally biased region" description="Basic and acidic residues" evidence="1">
    <location>
        <begin position="731"/>
        <end position="740"/>
    </location>
</feature>
<evidence type="ECO:0000313" key="3">
    <source>
        <dbReference type="EMBL" id="KUI63548.1"/>
    </source>
</evidence>
<feature type="region of interest" description="Disordered" evidence="1">
    <location>
        <begin position="1"/>
        <end position="75"/>
    </location>
</feature>
<feature type="transmembrane region" description="Helical" evidence="2">
    <location>
        <begin position="752"/>
        <end position="775"/>
    </location>
</feature>
<keyword evidence="2" id="KW-0472">Membrane</keyword>